<protein>
    <submittedName>
        <fullName evidence="2">Protein kinase domain-containing protein</fullName>
    </submittedName>
</protein>
<dbReference type="PANTHER" id="PTHR44167:SF24">
    <property type="entry name" value="SERINE_THREONINE-PROTEIN KINASE CHK2"/>
    <property type="match status" value="1"/>
</dbReference>
<name>A0A1I0CYZ7_9BACI</name>
<dbReference type="InterPro" id="IPR000719">
    <property type="entry name" value="Prot_kinase_dom"/>
</dbReference>
<evidence type="ECO:0000313" key="2">
    <source>
        <dbReference type="EMBL" id="SET25084.1"/>
    </source>
</evidence>
<dbReference type="Gene3D" id="1.50.10.20">
    <property type="match status" value="1"/>
</dbReference>
<dbReference type="InterPro" id="IPR057929">
    <property type="entry name" value="RamC_N"/>
</dbReference>
<dbReference type="AlphaFoldDB" id="A0A1I0CYZ7"/>
<dbReference type="InterPro" id="IPR011009">
    <property type="entry name" value="Kinase-like_dom_sf"/>
</dbReference>
<organism evidence="2 3">
    <name type="scientific">Oceanobacillus limi</name>
    <dbReference type="NCBI Taxonomy" id="930131"/>
    <lineage>
        <taxon>Bacteria</taxon>
        <taxon>Bacillati</taxon>
        <taxon>Bacillota</taxon>
        <taxon>Bacilli</taxon>
        <taxon>Bacillales</taxon>
        <taxon>Bacillaceae</taxon>
        <taxon>Oceanobacillus</taxon>
    </lineage>
</organism>
<keyword evidence="2" id="KW-0808">Transferase</keyword>
<dbReference type="RefSeq" id="WP_090869302.1">
    <property type="nucleotide sequence ID" value="NZ_FOHE01000007.1"/>
</dbReference>
<dbReference type="GO" id="GO:0005737">
    <property type="term" value="C:cytoplasm"/>
    <property type="evidence" value="ECO:0007669"/>
    <property type="project" value="TreeGrafter"/>
</dbReference>
<dbReference type="Pfam" id="PF25816">
    <property type="entry name" value="RamC_N"/>
    <property type="match status" value="1"/>
</dbReference>
<dbReference type="SUPFAM" id="SSF158745">
    <property type="entry name" value="LanC-like"/>
    <property type="match status" value="1"/>
</dbReference>
<proteinExistence type="predicted"/>
<dbReference type="EMBL" id="FOHE01000007">
    <property type="protein sequence ID" value="SET25084.1"/>
    <property type="molecule type" value="Genomic_DNA"/>
</dbReference>
<keyword evidence="2" id="KW-0418">Kinase</keyword>
<dbReference type="GO" id="GO:0004674">
    <property type="term" value="F:protein serine/threonine kinase activity"/>
    <property type="evidence" value="ECO:0007669"/>
    <property type="project" value="TreeGrafter"/>
</dbReference>
<dbReference type="OrthoDB" id="1492512at2"/>
<evidence type="ECO:0000313" key="3">
    <source>
        <dbReference type="Proteomes" id="UP000198618"/>
    </source>
</evidence>
<gene>
    <name evidence="2" type="ORF">SAMN05216389_107152</name>
</gene>
<dbReference type="STRING" id="930131.SAMN05216389_107152"/>
<reference evidence="2 3" key="1">
    <citation type="submission" date="2016-10" db="EMBL/GenBank/DDBJ databases">
        <authorList>
            <person name="de Groot N.N."/>
        </authorList>
    </citation>
    <scope>NUCLEOTIDE SEQUENCE [LARGE SCALE GENOMIC DNA]</scope>
    <source>
        <strain evidence="2 3">IBRC-M 10780</strain>
    </source>
</reference>
<keyword evidence="3" id="KW-1185">Reference proteome</keyword>
<accession>A0A1I0CYZ7</accession>
<evidence type="ECO:0000259" key="1">
    <source>
        <dbReference type="PROSITE" id="PS50011"/>
    </source>
</evidence>
<dbReference type="GO" id="GO:0005524">
    <property type="term" value="F:ATP binding"/>
    <property type="evidence" value="ECO:0007669"/>
    <property type="project" value="InterPro"/>
</dbReference>
<dbReference type="PANTHER" id="PTHR44167">
    <property type="entry name" value="OVARIAN-SPECIFIC SERINE/THREONINE-PROTEIN KINASE LOK-RELATED"/>
    <property type="match status" value="1"/>
</dbReference>
<dbReference type="Gene3D" id="1.10.510.10">
    <property type="entry name" value="Transferase(Phosphotransferase) domain 1"/>
    <property type="match status" value="1"/>
</dbReference>
<feature type="domain" description="Protein kinase" evidence="1">
    <location>
        <begin position="225"/>
        <end position="568"/>
    </location>
</feature>
<dbReference type="Proteomes" id="UP000198618">
    <property type="component" value="Unassembled WGS sequence"/>
</dbReference>
<sequence>MKEFLNEFELKDTDINLNKYYFRSGIKIEQNMVINDVFPFRYIIYDNFQSLPLQGWKIHLSPTLDKYPSVLRRVTEILQKERVSFKYVPDTESFMALSNKNTGVSQFGKYITIYPCNKDEFVKLIEKIYLDIDCKTGVQIPSDQKYKDSDFIFYRYGSVFPKQEITNFNEKDHQIMDGFGELGREVKKGYFTLPDGIKDPFERFIFNDETVQEVKVKGKLTNNTFSINKILRHSAIGNVYEGYDDLNGKGIIIKEGRLGGIPLVNEPLYRAQKARKNEFEFFNKNHNKYNLLLPRAIDYFYEGDSIFIVVEKLKGKSLREFISETPLAKPKKSEKEKIDFINTLKRIFDEIFEFVLQLHSNGYVLNDISDDNFLITSRNQISLIDAEGISTIEDNEWYLMGTDRFMYRIPKGIRSDLKDIYMTSQLILYSIIGKNRGYFFDESFYEKEYETILPRLPVGTKDIFEAGILLRDTVLRGYSLENLGDKFKETLFKHNNKSPVKINVETEKDLNLISRIENIETVLLKYYSNIIADNPENIFKFRTSDYLDNRLSLIYGLPGVSLCLHDFNIIDERQLLDTANILQQFAMETDNTSKLNDGLIFGKAGLALYLAQSGIPIENNHFFFSMIKKIKELNFDNLDFANGLSGIYTSLKLINTNKEYPKINKWVDIVRKKLESITMPISDYQGLEYGNIGVAYSLIFAEQKDYNWETIYNIINEDLKTVSEDSYFSGLSYNIKEWPNIRSPYVFAGGAGLILPLLHHYHKNGGHNWDFILDLVTSLDSPFTYNYGITYGSAGLALVIMGILLLPDIPDEIKEKFEYILTHNINYTITHFQNNSKVIGFLGDKQSFYADDFGNGGLGILKILKLYKKYYEGRLSWDEYNFSSLPPLR</sequence>
<dbReference type="PROSITE" id="PS50011">
    <property type="entry name" value="PROTEIN_KINASE_DOM"/>
    <property type="match status" value="1"/>
</dbReference>
<dbReference type="SUPFAM" id="SSF56112">
    <property type="entry name" value="Protein kinase-like (PK-like)"/>
    <property type="match status" value="1"/>
</dbReference>